<evidence type="ECO:0000313" key="3">
    <source>
        <dbReference type="Proteomes" id="UP000886520"/>
    </source>
</evidence>
<proteinExistence type="predicted"/>
<protein>
    <submittedName>
        <fullName evidence="2">Uncharacterized protein</fullName>
    </submittedName>
</protein>
<feature type="region of interest" description="Disordered" evidence="1">
    <location>
        <begin position="230"/>
        <end position="265"/>
    </location>
</feature>
<name>A0A9D4U2Y7_ADICA</name>
<evidence type="ECO:0000313" key="2">
    <source>
        <dbReference type="EMBL" id="KAI5060033.1"/>
    </source>
</evidence>
<dbReference type="AlphaFoldDB" id="A0A9D4U2Y7"/>
<gene>
    <name evidence="2" type="ORF">GOP47_0024453</name>
</gene>
<dbReference type="Proteomes" id="UP000886520">
    <property type="component" value="Chromosome 24"/>
</dbReference>
<reference evidence="2" key="1">
    <citation type="submission" date="2021-01" db="EMBL/GenBank/DDBJ databases">
        <title>Adiantum capillus-veneris genome.</title>
        <authorList>
            <person name="Fang Y."/>
            <person name="Liao Q."/>
        </authorList>
    </citation>
    <scope>NUCLEOTIDE SEQUENCE</scope>
    <source>
        <strain evidence="2">H3</strain>
        <tissue evidence="2">Leaf</tissue>
    </source>
</reference>
<accession>A0A9D4U2Y7</accession>
<dbReference type="EMBL" id="JABFUD020000024">
    <property type="protein sequence ID" value="KAI5060033.1"/>
    <property type="molecule type" value="Genomic_DNA"/>
</dbReference>
<sequence>MASAVSGTPNNISHFTLQFQNCLLQCSKRWCNSFTSESHLLQDFFQNYCAPRQSLSSHRCELKGNLGSNKARLVILARPIQFFLKQLPAVEHQTETSKSGKISTIFRKLETFSFEGSKRRQWNHAIEEKNCDLCEEYIEEVDEDKGLHLRELYAELIKLWPKGWMDTMGIKLAVHRAKERRKLHDESYKTRSAKKQQPKSFDDDSASILEMIAKKSPSLWKKAKALNTLKRESKTADEHEHVDKKVKRDVDKIRPFGGGSQVSRT</sequence>
<organism evidence="2 3">
    <name type="scientific">Adiantum capillus-veneris</name>
    <name type="common">Maidenhair fern</name>
    <dbReference type="NCBI Taxonomy" id="13818"/>
    <lineage>
        <taxon>Eukaryota</taxon>
        <taxon>Viridiplantae</taxon>
        <taxon>Streptophyta</taxon>
        <taxon>Embryophyta</taxon>
        <taxon>Tracheophyta</taxon>
        <taxon>Polypodiopsida</taxon>
        <taxon>Polypodiidae</taxon>
        <taxon>Polypodiales</taxon>
        <taxon>Pteridineae</taxon>
        <taxon>Pteridaceae</taxon>
        <taxon>Vittarioideae</taxon>
        <taxon>Adiantum</taxon>
    </lineage>
</organism>
<comment type="caution">
    <text evidence="2">The sequence shown here is derived from an EMBL/GenBank/DDBJ whole genome shotgun (WGS) entry which is preliminary data.</text>
</comment>
<feature type="region of interest" description="Disordered" evidence="1">
    <location>
        <begin position="183"/>
        <end position="202"/>
    </location>
</feature>
<feature type="compositionally biased region" description="Gly residues" evidence="1">
    <location>
        <begin position="256"/>
        <end position="265"/>
    </location>
</feature>
<feature type="compositionally biased region" description="Basic and acidic residues" evidence="1">
    <location>
        <begin position="230"/>
        <end position="254"/>
    </location>
</feature>
<keyword evidence="3" id="KW-1185">Reference proteome</keyword>
<evidence type="ECO:0000256" key="1">
    <source>
        <dbReference type="SAM" id="MobiDB-lite"/>
    </source>
</evidence>